<reference evidence="1 2" key="1">
    <citation type="submission" date="2016-11" db="EMBL/GenBank/DDBJ databases">
        <title>Genomic analysis of Caldithrix abyssi and proposal of a novel bacterial phylum Caldithrichaeota.</title>
        <authorList>
            <person name="Kublanov I."/>
            <person name="Sigalova O."/>
            <person name="Gavrilov S."/>
            <person name="Lebedinsky A."/>
            <person name="Ivanova N."/>
            <person name="Daum C."/>
            <person name="Reddy T."/>
            <person name="Klenk H.P."/>
            <person name="Goker M."/>
            <person name="Reva O."/>
            <person name="Miroshnichenko M."/>
            <person name="Kyprides N."/>
            <person name="Woyke T."/>
            <person name="Gelfand M."/>
        </authorList>
    </citation>
    <scope>NUCLEOTIDE SEQUENCE [LARGE SCALE GENOMIC DNA]</scope>
    <source>
        <strain evidence="1 2">LF13</strain>
    </source>
</reference>
<sequence length="39" mass="4704">MTRQDENLRAGQKKTKDIFLKKRMFFKPYLSRLVEDIGT</sequence>
<dbReference type="AlphaFoldDB" id="A0A1J1C6J4"/>
<evidence type="ECO:0000313" key="1">
    <source>
        <dbReference type="EMBL" id="APF17913.1"/>
    </source>
</evidence>
<protein>
    <submittedName>
        <fullName evidence="1">Uncharacterized protein</fullName>
    </submittedName>
</protein>
<organism evidence="1 2">
    <name type="scientific">Caldithrix abyssi DSM 13497</name>
    <dbReference type="NCBI Taxonomy" id="880073"/>
    <lineage>
        <taxon>Bacteria</taxon>
        <taxon>Pseudomonadati</taxon>
        <taxon>Calditrichota</taxon>
        <taxon>Calditrichia</taxon>
        <taxon>Calditrichales</taxon>
        <taxon>Calditrichaceae</taxon>
        <taxon>Caldithrix</taxon>
    </lineage>
</organism>
<proteinExistence type="predicted"/>
<evidence type="ECO:0000313" key="2">
    <source>
        <dbReference type="Proteomes" id="UP000183868"/>
    </source>
</evidence>
<gene>
    <name evidence="1" type="ORF">Cabys_1164</name>
</gene>
<dbReference type="KEGG" id="caby:Cabys_1164"/>
<dbReference type="Proteomes" id="UP000183868">
    <property type="component" value="Chromosome"/>
</dbReference>
<name>A0A1J1C6J4_CALAY</name>
<accession>A0A1J1C6J4</accession>
<dbReference type="EMBL" id="CP018099">
    <property type="protein sequence ID" value="APF17913.1"/>
    <property type="molecule type" value="Genomic_DNA"/>
</dbReference>